<organism evidence="1 2">
    <name type="scientific">Rubellicoccus peritrichatus</name>
    <dbReference type="NCBI Taxonomy" id="3080537"/>
    <lineage>
        <taxon>Bacteria</taxon>
        <taxon>Pseudomonadati</taxon>
        <taxon>Verrucomicrobiota</taxon>
        <taxon>Opitutia</taxon>
        <taxon>Puniceicoccales</taxon>
        <taxon>Cerasicoccaceae</taxon>
        <taxon>Rubellicoccus</taxon>
    </lineage>
</organism>
<evidence type="ECO:0000313" key="2">
    <source>
        <dbReference type="Proteomes" id="UP001304300"/>
    </source>
</evidence>
<protein>
    <recommendedName>
        <fullName evidence="3">Knr4/Smi1-like domain-containing protein</fullName>
    </recommendedName>
</protein>
<gene>
    <name evidence="1" type="ORF">RZN69_01095</name>
</gene>
<dbReference type="RefSeq" id="WP_317834149.1">
    <property type="nucleotide sequence ID" value="NZ_CP136920.1"/>
</dbReference>
<accession>A0AAQ3LD13</accession>
<dbReference type="InterPro" id="IPR037883">
    <property type="entry name" value="Knr4/Smi1-like_sf"/>
</dbReference>
<dbReference type="AlphaFoldDB" id="A0AAQ3LD13"/>
<sequence>MKSYKSTLLESFKSLEPYCSHIKLEFGRDVIEKDIRWREKQIESEIPDSIKDLVRANGMSVDFSWTFKDELLVPEAMEECTGGSFSYDLNNMSLTNWSGWKDSFNNYEDYGLEEAPKYKFEELFPFIEIINGDVIAVVVSGDDKGSIVYLDHEGEDLIWGCLGRTLKDFLDGWISIGCPGPESCYLAPFYDRKDDMLVTDVDNLDWLKFIEQPK</sequence>
<evidence type="ECO:0000313" key="1">
    <source>
        <dbReference type="EMBL" id="WOO41665.1"/>
    </source>
</evidence>
<dbReference type="KEGG" id="puo:RZN69_01095"/>
<dbReference type="EMBL" id="CP136920">
    <property type="protein sequence ID" value="WOO41665.1"/>
    <property type="molecule type" value="Genomic_DNA"/>
</dbReference>
<proteinExistence type="predicted"/>
<dbReference type="Proteomes" id="UP001304300">
    <property type="component" value="Chromosome"/>
</dbReference>
<evidence type="ECO:0008006" key="3">
    <source>
        <dbReference type="Google" id="ProtNLM"/>
    </source>
</evidence>
<reference evidence="1 2" key="1">
    <citation type="submission" date="2023-10" db="EMBL/GenBank/DDBJ databases">
        <title>Rubellicoccus peritrichatus gen. nov., sp. nov., isolated from an algae of coral reef tank.</title>
        <authorList>
            <person name="Luo J."/>
        </authorList>
    </citation>
    <scope>NUCLEOTIDE SEQUENCE [LARGE SCALE GENOMIC DNA]</scope>
    <source>
        <strain evidence="1 2">CR14</strain>
    </source>
</reference>
<keyword evidence="2" id="KW-1185">Reference proteome</keyword>
<name>A0AAQ3LD13_9BACT</name>
<dbReference type="SUPFAM" id="SSF160631">
    <property type="entry name" value="SMI1/KNR4-like"/>
    <property type="match status" value="1"/>
</dbReference>